<dbReference type="GO" id="GO:0016491">
    <property type="term" value="F:oxidoreductase activity"/>
    <property type="evidence" value="ECO:0007669"/>
    <property type="project" value="UniProtKB-KW"/>
</dbReference>
<evidence type="ECO:0000256" key="1">
    <source>
        <dbReference type="ARBA" id="ARBA00023002"/>
    </source>
</evidence>
<dbReference type="Gene3D" id="3.30.9.10">
    <property type="entry name" value="D-Amino Acid Oxidase, subunit A, domain 2"/>
    <property type="match status" value="1"/>
</dbReference>
<keyword evidence="1 3" id="KW-0560">Oxidoreductase</keyword>
<dbReference type="Gene3D" id="3.50.50.60">
    <property type="entry name" value="FAD/NAD(P)-binding domain"/>
    <property type="match status" value="2"/>
</dbReference>
<organism evidence="3 4">
    <name type="scientific">Neorhodopirellula pilleata</name>
    <dbReference type="NCBI Taxonomy" id="2714738"/>
    <lineage>
        <taxon>Bacteria</taxon>
        <taxon>Pseudomonadati</taxon>
        <taxon>Planctomycetota</taxon>
        <taxon>Planctomycetia</taxon>
        <taxon>Pirellulales</taxon>
        <taxon>Pirellulaceae</taxon>
        <taxon>Neorhodopirellula</taxon>
    </lineage>
</organism>
<dbReference type="InterPro" id="IPR006076">
    <property type="entry name" value="FAD-dep_OxRdtase"/>
</dbReference>
<dbReference type="AlphaFoldDB" id="A0A5C6A4A7"/>
<dbReference type="InterPro" id="IPR036188">
    <property type="entry name" value="FAD/NAD-bd_sf"/>
</dbReference>
<dbReference type="RefSeq" id="WP_146579169.1">
    <property type="nucleotide sequence ID" value="NZ_SJPM01000008.1"/>
</dbReference>
<dbReference type="OrthoDB" id="9794226at2"/>
<proteinExistence type="predicted"/>
<evidence type="ECO:0000259" key="2">
    <source>
        <dbReference type="Pfam" id="PF01266"/>
    </source>
</evidence>
<comment type="caution">
    <text evidence="3">The sequence shown here is derived from an EMBL/GenBank/DDBJ whole genome shotgun (WGS) entry which is preliminary data.</text>
</comment>
<evidence type="ECO:0000313" key="3">
    <source>
        <dbReference type="EMBL" id="TWT94225.1"/>
    </source>
</evidence>
<dbReference type="SUPFAM" id="SSF51905">
    <property type="entry name" value="FAD/NAD(P)-binding domain"/>
    <property type="match status" value="1"/>
</dbReference>
<dbReference type="SUPFAM" id="SSF54373">
    <property type="entry name" value="FAD-linked reductases, C-terminal domain"/>
    <property type="match status" value="1"/>
</dbReference>
<accession>A0A5C6A4A7</accession>
<dbReference type="GO" id="GO:0005737">
    <property type="term" value="C:cytoplasm"/>
    <property type="evidence" value="ECO:0007669"/>
    <property type="project" value="TreeGrafter"/>
</dbReference>
<dbReference type="EC" id="1.4.99.6" evidence="3"/>
<dbReference type="PANTHER" id="PTHR13847:SF289">
    <property type="entry name" value="GLYCINE OXIDASE"/>
    <property type="match status" value="1"/>
</dbReference>
<sequence>MNESNSYRPDVTVIGGGVIGCWAAHYLNQRGCTVTIVERDSIGSGASTGNCGYVCPSHVMPLCQPGAVLHSLPQLLSRKGALSIPLRLDPVLWRWLYRFFWNCTSSHQTHAAAARHDLLKLSMDAYRDFLRHSPIECQWQDAGLMTVHRGQRSFDAFEQVADHLQSEYGIRPDRYDSSQLAEFEPGLIEGLAGGWHFSGDSHLNPSQLMSGLKEKLVQSGVTIRESTEVRCLDVERGRLRAIETSQGRIRSDVFVLATGAESPFFAKPLGCQIPIVPGKGYSMTYQIDASQTEHGPEQSPPPRTPIIFEDSHVAVTPLGDQFRVGSTMQLAGYDRRLDADRIKMIRDDAQTYLRYRLPNTPISTWTGWRPMVHDDLPCIGRSPRVDNTYVASGNGMIGLSTGTGTGKLIAELICGETTSIDAAPFSLKRFSRES</sequence>
<evidence type="ECO:0000313" key="4">
    <source>
        <dbReference type="Proteomes" id="UP000316213"/>
    </source>
</evidence>
<gene>
    <name evidence="3" type="primary">dadA</name>
    <name evidence="3" type="ORF">Pla100_38350</name>
</gene>
<dbReference type="EMBL" id="SJPM01000008">
    <property type="protein sequence ID" value="TWT94225.1"/>
    <property type="molecule type" value="Genomic_DNA"/>
</dbReference>
<reference evidence="3 4" key="1">
    <citation type="submission" date="2019-02" db="EMBL/GenBank/DDBJ databases">
        <title>Deep-cultivation of Planctomycetes and their phenomic and genomic characterization uncovers novel biology.</title>
        <authorList>
            <person name="Wiegand S."/>
            <person name="Jogler M."/>
            <person name="Boedeker C."/>
            <person name="Pinto D."/>
            <person name="Vollmers J."/>
            <person name="Rivas-Marin E."/>
            <person name="Kohn T."/>
            <person name="Peeters S.H."/>
            <person name="Heuer A."/>
            <person name="Rast P."/>
            <person name="Oberbeckmann S."/>
            <person name="Bunk B."/>
            <person name="Jeske O."/>
            <person name="Meyerdierks A."/>
            <person name="Storesund J.E."/>
            <person name="Kallscheuer N."/>
            <person name="Luecker S."/>
            <person name="Lage O.M."/>
            <person name="Pohl T."/>
            <person name="Merkel B.J."/>
            <person name="Hornburger P."/>
            <person name="Mueller R.-W."/>
            <person name="Bruemmer F."/>
            <person name="Labrenz M."/>
            <person name="Spormann A.M."/>
            <person name="Op Den Camp H."/>
            <person name="Overmann J."/>
            <person name="Amann R."/>
            <person name="Jetten M.S.M."/>
            <person name="Mascher T."/>
            <person name="Medema M.H."/>
            <person name="Devos D.P."/>
            <person name="Kaster A.-K."/>
            <person name="Ovreas L."/>
            <person name="Rohde M."/>
            <person name="Galperin M.Y."/>
            <person name="Jogler C."/>
        </authorList>
    </citation>
    <scope>NUCLEOTIDE SEQUENCE [LARGE SCALE GENOMIC DNA]</scope>
    <source>
        <strain evidence="3 4">Pla100</strain>
    </source>
</reference>
<dbReference type="Pfam" id="PF01266">
    <property type="entry name" value="DAO"/>
    <property type="match status" value="1"/>
</dbReference>
<name>A0A5C6A4A7_9BACT</name>
<protein>
    <submittedName>
        <fullName evidence="3">D-amino acid dehydrogenase small subunit</fullName>
        <ecNumber evidence="3">1.4.99.6</ecNumber>
    </submittedName>
</protein>
<dbReference type="Proteomes" id="UP000316213">
    <property type="component" value="Unassembled WGS sequence"/>
</dbReference>
<dbReference type="PANTHER" id="PTHR13847">
    <property type="entry name" value="SARCOSINE DEHYDROGENASE-RELATED"/>
    <property type="match status" value="1"/>
</dbReference>
<feature type="domain" description="FAD dependent oxidoreductase" evidence="2">
    <location>
        <begin position="10"/>
        <end position="412"/>
    </location>
</feature>
<keyword evidence="4" id="KW-1185">Reference proteome</keyword>